<reference evidence="2" key="2">
    <citation type="submission" date="2025-08" db="UniProtKB">
        <authorList>
            <consortium name="Ensembl"/>
        </authorList>
    </citation>
    <scope>IDENTIFICATION</scope>
</reference>
<reference evidence="2" key="3">
    <citation type="submission" date="2025-09" db="UniProtKB">
        <authorList>
            <consortium name="Ensembl"/>
        </authorList>
    </citation>
    <scope>IDENTIFICATION</scope>
</reference>
<feature type="region of interest" description="Disordered" evidence="1">
    <location>
        <begin position="81"/>
        <end position="108"/>
    </location>
</feature>
<sequence>TCSHWKPRKWGAGLLNLVFWVQFSRTGHWIFNMVPHGKTLSEDVINGIIDLHKDGLGYKINTQKLSCSMVAKVIVIQDRFHSEQASPRSTKDVESTCSATYPEVGLKK</sequence>
<dbReference type="Ensembl" id="ENSPNAT00000044591.1">
    <property type="protein sequence ID" value="ENSPNAP00000081581.1"/>
    <property type="gene ID" value="ENSPNAG00000037106.1"/>
</dbReference>
<evidence type="ECO:0000313" key="3">
    <source>
        <dbReference type="Proteomes" id="UP001501920"/>
    </source>
</evidence>
<evidence type="ECO:0000256" key="1">
    <source>
        <dbReference type="SAM" id="MobiDB-lite"/>
    </source>
</evidence>
<evidence type="ECO:0000313" key="2">
    <source>
        <dbReference type="Ensembl" id="ENSPNAP00000081581.1"/>
    </source>
</evidence>
<dbReference type="Proteomes" id="UP001501920">
    <property type="component" value="Chromosome 7"/>
</dbReference>
<reference evidence="2 3" key="1">
    <citation type="submission" date="2020-10" db="EMBL/GenBank/DDBJ databases">
        <title>Pygocentrus nattereri (red-bellied piranha) genome, fPygNat1, primary haplotype.</title>
        <authorList>
            <person name="Myers G."/>
            <person name="Meyer A."/>
            <person name="Karagic N."/>
            <person name="Pippel M."/>
            <person name="Winkler S."/>
            <person name="Tracey A."/>
            <person name="Wood J."/>
            <person name="Formenti G."/>
            <person name="Howe K."/>
            <person name="Fedrigo O."/>
            <person name="Jarvis E.D."/>
        </authorList>
    </citation>
    <scope>NUCLEOTIDE SEQUENCE [LARGE SCALE GENOMIC DNA]</scope>
</reference>
<protein>
    <submittedName>
        <fullName evidence="2">Uncharacterized protein</fullName>
    </submittedName>
</protein>
<dbReference type="AlphaFoldDB" id="A0AAR2M442"/>
<accession>A0AAR2M442</accession>
<proteinExistence type="predicted"/>
<name>A0AAR2M442_PYGNA</name>
<organism evidence="2 3">
    <name type="scientific">Pygocentrus nattereri</name>
    <name type="common">Red-bellied piranha</name>
    <dbReference type="NCBI Taxonomy" id="42514"/>
    <lineage>
        <taxon>Eukaryota</taxon>
        <taxon>Metazoa</taxon>
        <taxon>Chordata</taxon>
        <taxon>Craniata</taxon>
        <taxon>Vertebrata</taxon>
        <taxon>Euteleostomi</taxon>
        <taxon>Actinopterygii</taxon>
        <taxon>Neopterygii</taxon>
        <taxon>Teleostei</taxon>
        <taxon>Ostariophysi</taxon>
        <taxon>Characiformes</taxon>
        <taxon>Characoidei</taxon>
        <taxon>Pygocentrus</taxon>
    </lineage>
</organism>
<keyword evidence="3" id="KW-1185">Reference proteome</keyword>